<dbReference type="Proteomes" id="UP000472265">
    <property type="component" value="Chromosome 10"/>
</dbReference>
<dbReference type="InterPro" id="IPR029071">
    <property type="entry name" value="Ubiquitin-like_domsf"/>
</dbReference>
<dbReference type="PROSITE" id="PS50053">
    <property type="entry name" value="UBIQUITIN_2"/>
    <property type="match status" value="1"/>
</dbReference>
<feature type="compositionally biased region" description="Gly residues" evidence="1">
    <location>
        <begin position="116"/>
        <end position="128"/>
    </location>
</feature>
<evidence type="ECO:0000256" key="1">
    <source>
        <dbReference type="SAM" id="MobiDB-lite"/>
    </source>
</evidence>
<accession>A0A671UXD6</accession>
<keyword evidence="4" id="KW-1185">Reference proteome</keyword>
<organism evidence="3 4">
    <name type="scientific">Sparus aurata</name>
    <name type="common">Gilthead sea bream</name>
    <dbReference type="NCBI Taxonomy" id="8175"/>
    <lineage>
        <taxon>Eukaryota</taxon>
        <taxon>Metazoa</taxon>
        <taxon>Chordata</taxon>
        <taxon>Craniata</taxon>
        <taxon>Vertebrata</taxon>
        <taxon>Euteleostomi</taxon>
        <taxon>Actinopterygii</taxon>
        <taxon>Neopterygii</taxon>
        <taxon>Teleostei</taxon>
        <taxon>Neoteleostei</taxon>
        <taxon>Acanthomorphata</taxon>
        <taxon>Eupercaria</taxon>
        <taxon>Spariformes</taxon>
        <taxon>Sparidae</taxon>
        <taxon>Sparus</taxon>
    </lineage>
</organism>
<feature type="domain" description="Ubiquitin-like" evidence="2">
    <location>
        <begin position="34"/>
        <end position="118"/>
    </location>
</feature>
<protein>
    <recommendedName>
        <fullName evidence="2">Ubiquitin-like domain-containing protein</fullName>
    </recommendedName>
</protein>
<dbReference type="Ensembl" id="ENSSAUT00010020200.1">
    <property type="protein sequence ID" value="ENSSAUP00010019092.1"/>
    <property type="gene ID" value="ENSSAUG00010008636.1"/>
</dbReference>
<dbReference type="AlphaFoldDB" id="A0A671UXD6"/>
<sequence>MPEQQPRPTLPLSHRTQRNTATRAPTTKTSTEMIKITVHGVRGEKVKINLCNTEEQMKSMTVRQLKEKITERFPDTSGWSYLRLIFMDKMLDDDGDLLSGYGIQHESVIHMVMKVPGGGHGPGKGDGGMGDKEGKNRSMEKLSLF</sequence>
<feature type="compositionally biased region" description="Basic and acidic residues" evidence="1">
    <location>
        <begin position="129"/>
        <end position="145"/>
    </location>
</feature>
<dbReference type="FunCoup" id="A0A671UXD6">
    <property type="interactions" value="8"/>
</dbReference>
<reference evidence="3" key="1">
    <citation type="submission" date="2021-04" db="EMBL/GenBank/DDBJ databases">
        <authorList>
            <consortium name="Wellcome Sanger Institute Data Sharing"/>
        </authorList>
    </citation>
    <scope>NUCLEOTIDE SEQUENCE [LARGE SCALE GENOMIC DNA]</scope>
</reference>
<dbReference type="Pfam" id="PF00240">
    <property type="entry name" value="ubiquitin"/>
    <property type="match status" value="1"/>
</dbReference>
<dbReference type="InterPro" id="IPR000626">
    <property type="entry name" value="Ubiquitin-like_dom"/>
</dbReference>
<proteinExistence type="predicted"/>
<evidence type="ECO:0000313" key="3">
    <source>
        <dbReference type="Ensembl" id="ENSSAUP00010019092.1"/>
    </source>
</evidence>
<feature type="region of interest" description="Disordered" evidence="1">
    <location>
        <begin position="1"/>
        <end position="27"/>
    </location>
</feature>
<evidence type="ECO:0000259" key="2">
    <source>
        <dbReference type="PROSITE" id="PS50053"/>
    </source>
</evidence>
<feature type="region of interest" description="Disordered" evidence="1">
    <location>
        <begin position="116"/>
        <end position="145"/>
    </location>
</feature>
<evidence type="ECO:0000313" key="4">
    <source>
        <dbReference type="Proteomes" id="UP000472265"/>
    </source>
</evidence>
<dbReference type="OMA" id="HICPDSI"/>
<gene>
    <name evidence="3" type="primary">LOC115590572</name>
</gene>
<dbReference type="InParanoid" id="A0A671UXD6"/>
<reference evidence="3" key="3">
    <citation type="submission" date="2025-09" db="UniProtKB">
        <authorList>
            <consortium name="Ensembl"/>
        </authorList>
    </citation>
    <scope>IDENTIFICATION</scope>
</reference>
<dbReference type="Gene3D" id="3.10.20.90">
    <property type="entry name" value="Phosphatidylinositol 3-kinase Catalytic Subunit, Chain A, domain 1"/>
    <property type="match status" value="1"/>
</dbReference>
<name>A0A671UXD6_SPAAU</name>
<dbReference type="SMART" id="SM00213">
    <property type="entry name" value="UBQ"/>
    <property type="match status" value="1"/>
</dbReference>
<dbReference type="CDD" id="cd17039">
    <property type="entry name" value="Ubl_ubiquitin_like"/>
    <property type="match status" value="1"/>
</dbReference>
<dbReference type="SUPFAM" id="SSF54236">
    <property type="entry name" value="Ubiquitin-like"/>
    <property type="match status" value="1"/>
</dbReference>
<reference evidence="3" key="2">
    <citation type="submission" date="2025-08" db="UniProtKB">
        <authorList>
            <consortium name="Ensembl"/>
        </authorList>
    </citation>
    <scope>IDENTIFICATION</scope>
</reference>
<dbReference type="GeneTree" id="ENSGT00940000176975"/>